<dbReference type="GO" id="GO:0005829">
    <property type="term" value="C:cytosol"/>
    <property type="evidence" value="ECO:0007669"/>
    <property type="project" value="TreeGrafter"/>
</dbReference>
<keyword evidence="2" id="KW-0808">Transferase</keyword>
<dbReference type="AlphaFoldDB" id="A0A377PTU4"/>
<name>A0A377PTU4_9HELI</name>
<gene>
    <name evidence="3" type="ORF">NCTC12714_01060</name>
</gene>
<evidence type="ECO:0008006" key="5">
    <source>
        <dbReference type="Google" id="ProtNLM"/>
    </source>
</evidence>
<dbReference type="SUPFAM" id="SSF53756">
    <property type="entry name" value="UDP-Glycosyltransferase/glycogen phosphorylase"/>
    <property type="match status" value="1"/>
</dbReference>
<organism evidence="3 4">
    <name type="scientific">Helicobacter muridarum</name>
    <dbReference type="NCBI Taxonomy" id="216"/>
    <lineage>
        <taxon>Bacteria</taxon>
        <taxon>Pseudomonadati</taxon>
        <taxon>Campylobacterota</taxon>
        <taxon>Epsilonproteobacteria</taxon>
        <taxon>Campylobacterales</taxon>
        <taxon>Helicobacteraceae</taxon>
        <taxon>Helicobacter</taxon>
    </lineage>
</organism>
<keyword evidence="1" id="KW-0328">Glycosyltransferase</keyword>
<proteinExistence type="predicted"/>
<dbReference type="GO" id="GO:0008713">
    <property type="term" value="F:ADP-heptose-lipopolysaccharide heptosyltransferase activity"/>
    <property type="evidence" value="ECO:0007669"/>
    <property type="project" value="TreeGrafter"/>
</dbReference>
<dbReference type="Gene3D" id="3.40.50.2000">
    <property type="entry name" value="Glycogen Phosphorylase B"/>
    <property type="match status" value="1"/>
</dbReference>
<accession>A0A377PTU4</accession>
<dbReference type="RefSeq" id="WP_233708824.1">
    <property type="nucleotide sequence ID" value="NZ_FZML01000010.1"/>
</dbReference>
<dbReference type="Proteomes" id="UP000255139">
    <property type="component" value="Unassembled WGS sequence"/>
</dbReference>
<dbReference type="Pfam" id="PF01075">
    <property type="entry name" value="Glyco_transf_9"/>
    <property type="match status" value="1"/>
</dbReference>
<sequence>MGIMSIGFYRAGLIGDNVVALHGIYATKFLYPNSKLVVYTNTFGINLYSQFDFIDYLVNVESLSDSELIENINSYMFSCFILTQPNRSKSKLLLNTNCGRIITFLTLWNLTKPRFEGIFMSRNFNNTPQYQRILNLVYRINPSHYKEHYKNIDFSAIRLTSNSNNKAKIAQFLLESKLDSKPLVIINPFVRSTHCNLSIDGYCSLIATLSSMYPNIAIVIPTYKGNEDISSNLAKLDNVAIFCNDSDLLNIVALLESSSLLISPSTGISHIANNLEVPMIWLCSRRDKCLWRGDHMDLDFFIVLRQTSNKMSKASENIYISLIIDKFSKLINDISKKH</sequence>
<reference evidence="3 4" key="1">
    <citation type="submission" date="2018-06" db="EMBL/GenBank/DDBJ databases">
        <authorList>
            <consortium name="Pathogen Informatics"/>
            <person name="Doyle S."/>
        </authorList>
    </citation>
    <scope>NUCLEOTIDE SEQUENCE [LARGE SCALE GENOMIC DNA]</scope>
    <source>
        <strain evidence="3 4">NCTC12714</strain>
    </source>
</reference>
<evidence type="ECO:0000256" key="1">
    <source>
        <dbReference type="ARBA" id="ARBA00022676"/>
    </source>
</evidence>
<dbReference type="PANTHER" id="PTHR30160:SF15">
    <property type="entry name" value="GLYCOSYLTRANSFERASE HI_0523-RELATED"/>
    <property type="match status" value="1"/>
</dbReference>
<dbReference type="PANTHER" id="PTHR30160">
    <property type="entry name" value="TETRAACYLDISACCHARIDE 4'-KINASE-RELATED"/>
    <property type="match status" value="1"/>
</dbReference>
<evidence type="ECO:0000256" key="2">
    <source>
        <dbReference type="ARBA" id="ARBA00022679"/>
    </source>
</evidence>
<dbReference type="InterPro" id="IPR002201">
    <property type="entry name" value="Glyco_trans_9"/>
</dbReference>
<keyword evidence="4" id="KW-1185">Reference proteome</keyword>
<evidence type="ECO:0000313" key="3">
    <source>
        <dbReference type="EMBL" id="STQ86256.1"/>
    </source>
</evidence>
<dbReference type="GO" id="GO:0009244">
    <property type="term" value="P:lipopolysaccharide core region biosynthetic process"/>
    <property type="evidence" value="ECO:0007669"/>
    <property type="project" value="TreeGrafter"/>
</dbReference>
<dbReference type="EMBL" id="UGJE01000002">
    <property type="protein sequence ID" value="STQ86256.1"/>
    <property type="molecule type" value="Genomic_DNA"/>
</dbReference>
<evidence type="ECO:0000313" key="4">
    <source>
        <dbReference type="Proteomes" id="UP000255139"/>
    </source>
</evidence>
<protein>
    <recommendedName>
        <fullName evidence="5">Lipopolysaccharide heptosyltransferase family protein</fullName>
    </recommendedName>
</protein>
<dbReference type="InterPro" id="IPR051199">
    <property type="entry name" value="LPS_LOS_Heptosyltrfase"/>
</dbReference>